<evidence type="ECO:0000256" key="2">
    <source>
        <dbReference type="ARBA" id="ARBA00023134"/>
    </source>
</evidence>
<dbReference type="InterPro" id="IPR027417">
    <property type="entry name" value="P-loop_NTPase"/>
</dbReference>
<keyword evidence="4" id="KW-1185">Reference proteome</keyword>
<organism evidence="3 4">
    <name type="scientific">Desmophyllum pertusum</name>
    <dbReference type="NCBI Taxonomy" id="174260"/>
    <lineage>
        <taxon>Eukaryota</taxon>
        <taxon>Metazoa</taxon>
        <taxon>Cnidaria</taxon>
        <taxon>Anthozoa</taxon>
        <taxon>Hexacorallia</taxon>
        <taxon>Scleractinia</taxon>
        <taxon>Caryophylliina</taxon>
        <taxon>Caryophylliidae</taxon>
        <taxon>Desmophyllum</taxon>
    </lineage>
</organism>
<dbReference type="PANTHER" id="PTHR47977">
    <property type="entry name" value="RAS-RELATED PROTEIN RAB"/>
    <property type="match status" value="1"/>
</dbReference>
<gene>
    <name evidence="3" type="primary">ryh1</name>
    <name evidence="3" type="ORF">OS493_033622</name>
</gene>
<dbReference type="InterPro" id="IPR050227">
    <property type="entry name" value="Rab"/>
</dbReference>
<evidence type="ECO:0000256" key="1">
    <source>
        <dbReference type="ARBA" id="ARBA00022741"/>
    </source>
</evidence>
<evidence type="ECO:0000313" key="3">
    <source>
        <dbReference type="EMBL" id="KAJ7352812.1"/>
    </source>
</evidence>
<comment type="caution">
    <text evidence="3">The sequence shown here is derived from an EMBL/GenBank/DDBJ whole genome shotgun (WGS) entry which is preliminary data.</text>
</comment>
<dbReference type="Proteomes" id="UP001163046">
    <property type="component" value="Unassembled WGS sequence"/>
</dbReference>
<protein>
    <submittedName>
        <fullName evidence="3">GTPase Ryh1</fullName>
    </submittedName>
</protein>
<dbReference type="PRINTS" id="PR00449">
    <property type="entry name" value="RASTRNSFRMNG"/>
</dbReference>
<dbReference type="GO" id="GO:0005525">
    <property type="term" value="F:GTP binding"/>
    <property type="evidence" value="ECO:0007669"/>
    <property type="project" value="UniProtKB-KW"/>
</dbReference>
<reference evidence="3" key="1">
    <citation type="submission" date="2023-01" db="EMBL/GenBank/DDBJ databases">
        <title>Genome assembly of the deep-sea coral Lophelia pertusa.</title>
        <authorList>
            <person name="Herrera S."/>
            <person name="Cordes E."/>
        </authorList>
    </citation>
    <scope>NUCLEOTIDE SEQUENCE</scope>
    <source>
        <strain evidence="3">USNM1676648</strain>
        <tissue evidence="3">Polyp</tissue>
    </source>
</reference>
<proteinExistence type="predicted"/>
<name>A0A9W9YJ02_9CNID</name>
<dbReference type="InterPro" id="IPR001806">
    <property type="entry name" value="Small_GTPase"/>
</dbReference>
<dbReference type="Gene3D" id="3.40.50.300">
    <property type="entry name" value="P-loop containing nucleotide triphosphate hydrolases"/>
    <property type="match status" value="1"/>
</dbReference>
<dbReference type="FunFam" id="3.40.50.300:FF:001447">
    <property type="entry name" value="Ras-related protein Rab-1B"/>
    <property type="match status" value="1"/>
</dbReference>
<keyword evidence="2" id="KW-0342">GTP-binding</keyword>
<dbReference type="SMART" id="SM00176">
    <property type="entry name" value="RAN"/>
    <property type="match status" value="1"/>
</dbReference>
<dbReference type="GO" id="GO:0003924">
    <property type="term" value="F:GTPase activity"/>
    <property type="evidence" value="ECO:0007669"/>
    <property type="project" value="InterPro"/>
</dbReference>
<dbReference type="EMBL" id="MU827346">
    <property type="protein sequence ID" value="KAJ7352812.1"/>
    <property type="molecule type" value="Genomic_DNA"/>
</dbReference>
<dbReference type="PROSITE" id="PS51419">
    <property type="entry name" value="RAB"/>
    <property type="match status" value="1"/>
</dbReference>
<dbReference type="Pfam" id="PF00071">
    <property type="entry name" value="Ras"/>
    <property type="match status" value="1"/>
</dbReference>
<dbReference type="SMART" id="SM00175">
    <property type="entry name" value="RAB"/>
    <property type="match status" value="1"/>
</dbReference>
<dbReference type="PROSITE" id="PS51421">
    <property type="entry name" value="RAS"/>
    <property type="match status" value="1"/>
</dbReference>
<accession>A0A9W9YJ02</accession>
<sequence>MQARGSLDSVCQTENISKFKVVVLGDQGVGKSALVWKFVYKGFEDKYLPTIGIDFFTKTLYLNGIGIRLQIWDTAGQERFRCLIPSYLRDCHVILVCFDVTNCCSLDNVPDWIELAQKERFGRVKKPLIVLISYECASSVADLFQIPYVETSALTGFNVELLFRKIAKDLYVEKLDRQRQNGDSDIDDEEREHRKIVKLANTKEQKKAFPKKRDVCKCS</sequence>
<dbReference type="SMART" id="SM00174">
    <property type="entry name" value="RHO"/>
    <property type="match status" value="1"/>
</dbReference>
<dbReference type="NCBIfam" id="TIGR00231">
    <property type="entry name" value="small_GTP"/>
    <property type="match status" value="1"/>
</dbReference>
<keyword evidence="1" id="KW-0547">Nucleotide-binding</keyword>
<dbReference type="SMART" id="SM00173">
    <property type="entry name" value="RAS"/>
    <property type="match status" value="1"/>
</dbReference>
<evidence type="ECO:0000313" key="4">
    <source>
        <dbReference type="Proteomes" id="UP001163046"/>
    </source>
</evidence>
<dbReference type="AlphaFoldDB" id="A0A9W9YJ02"/>
<dbReference type="InterPro" id="IPR005225">
    <property type="entry name" value="Small_GTP-bd"/>
</dbReference>
<dbReference type="SUPFAM" id="SSF52540">
    <property type="entry name" value="P-loop containing nucleoside triphosphate hydrolases"/>
    <property type="match status" value="1"/>
</dbReference>
<dbReference type="OrthoDB" id="9989112at2759"/>